<dbReference type="PANTHER" id="PTHR13504">
    <property type="entry name" value="FIDO DOMAIN-CONTAINING PROTEIN DDB_G0283145"/>
    <property type="match status" value="1"/>
</dbReference>
<feature type="domain" description="Fido" evidence="2">
    <location>
        <begin position="61"/>
        <end position="199"/>
    </location>
</feature>
<evidence type="ECO:0000313" key="3">
    <source>
        <dbReference type="EMBL" id="ANW03132.1"/>
    </source>
</evidence>
<name>A0A1B1UJZ7_9BRAD</name>
<evidence type="ECO:0000313" key="4">
    <source>
        <dbReference type="Proteomes" id="UP000092839"/>
    </source>
</evidence>
<organism evidence="3 4">
    <name type="scientific">Bradyrhizobium icense</name>
    <dbReference type="NCBI Taxonomy" id="1274631"/>
    <lineage>
        <taxon>Bacteria</taxon>
        <taxon>Pseudomonadati</taxon>
        <taxon>Pseudomonadota</taxon>
        <taxon>Alphaproteobacteria</taxon>
        <taxon>Hyphomicrobiales</taxon>
        <taxon>Nitrobacteraceae</taxon>
        <taxon>Bradyrhizobium</taxon>
    </lineage>
</organism>
<dbReference type="AlphaFoldDB" id="A0A1B1UJZ7"/>
<gene>
    <name evidence="3" type="ORF">LMTR13_26325</name>
</gene>
<dbReference type="STRING" id="1274631.LMTR13_26325"/>
<dbReference type="OrthoDB" id="9813719at2"/>
<dbReference type="KEGG" id="bic:LMTR13_26325"/>
<dbReference type="InterPro" id="IPR003812">
    <property type="entry name" value="Fido"/>
</dbReference>
<sequence>MTETDLFQEPNDATPLDPALRGDLIQTWVTTRADLNEAEEENILKGAVWGGRRRGGAEALLDEGFSKNLHKQMFGEVWKWAGKYRQKELNIGIDPHLVAAEMPVMFDNVRFWVENKTFPPDEIAVRLHHRLTQIHGFPNGNGRHARMMADLLIEKLGGKAFTWGSGTIHETGALRDAYVAALQAADNHDIAPLMKFVRS</sequence>
<dbReference type="Pfam" id="PF02661">
    <property type="entry name" value="Fic"/>
    <property type="match status" value="1"/>
</dbReference>
<protein>
    <submittedName>
        <fullName evidence="3">Cell filamentation protein Fic</fullName>
    </submittedName>
</protein>
<reference evidence="3 4" key="1">
    <citation type="submission" date="2016-07" db="EMBL/GenBank/DDBJ databases">
        <title>Complete genome sequence of Bradyrhizobium icense LMTR 13T, a potential inoculant strain isolated from lima bean (Phaseolus lunatus) in Peru.</title>
        <authorList>
            <person name="Ormeno-Orrillo E."/>
            <person name="Duran D."/>
            <person name="Rogel M.A."/>
            <person name="Rey L."/>
            <person name="Imperial J."/>
            <person name="Ruiz-Argueso T."/>
            <person name="Martinez-Romero E."/>
        </authorList>
    </citation>
    <scope>NUCLEOTIDE SEQUENCE [LARGE SCALE GENOMIC DNA]</scope>
    <source>
        <strain evidence="3 4">LMTR 13</strain>
    </source>
</reference>
<dbReference type="RefSeq" id="WP_065730319.1">
    <property type="nucleotide sequence ID" value="NZ_CP016428.1"/>
</dbReference>
<accession>A0A1B1UJZ7</accession>
<dbReference type="InterPro" id="IPR036597">
    <property type="entry name" value="Fido-like_dom_sf"/>
</dbReference>
<dbReference type="InterPro" id="IPR040198">
    <property type="entry name" value="Fido_containing"/>
</dbReference>
<feature type="active site" evidence="1">
    <location>
        <position position="135"/>
    </location>
</feature>
<evidence type="ECO:0000259" key="2">
    <source>
        <dbReference type="PROSITE" id="PS51459"/>
    </source>
</evidence>
<dbReference type="SUPFAM" id="SSF140931">
    <property type="entry name" value="Fic-like"/>
    <property type="match status" value="1"/>
</dbReference>
<evidence type="ECO:0000256" key="1">
    <source>
        <dbReference type="PIRSR" id="PIRSR640198-1"/>
    </source>
</evidence>
<dbReference type="InterPro" id="IPR013436">
    <property type="entry name" value="Mobile_mystery_prot_B"/>
</dbReference>
<dbReference type="Gene3D" id="1.10.3290.10">
    <property type="entry name" value="Fido-like domain"/>
    <property type="match status" value="1"/>
</dbReference>
<dbReference type="PROSITE" id="PS51459">
    <property type="entry name" value="FIDO"/>
    <property type="match status" value="1"/>
</dbReference>
<dbReference type="NCBIfam" id="TIGR02613">
    <property type="entry name" value="mob_myst_B"/>
    <property type="match status" value="1"/>
</dbReference>
<dbReference type="EMBL" id="CP016428">
    <property type="protein sequence ID" value="ANW03132.1"/>
    <property type="molecule type" value="Genomic_DNA"/>
</dbReference>
<keyword evidence="4" id="KW-1185">Reference proteome</keyword>
<dbReference type="Proteomes" id="UP000092839">
    <property type="component" value="Chromosome"/>
</dbReference>
<proteinExistence type="predicted"/>
<dbReference type="PANTHER" id="PTHR13504:SF39">
    <property type="entry name" value="CELL FILAMENTATION PROTEIN"/>
    <property type="match status" value="1"/>
</dbReference>